<dbReference type="Proteomes" id="UP001231924">
    <property type="component" value="Unassembled WGS sequence"/>
</dbReference>
<accession>A0ABT7MHS5</accession>
<protein>
    <submittedName>
        <fullName evidence="1">Uncharacterized protein</fullName>
    </submittedName>
</protein>
<gene>
    <name evidence="1" type="ORF">QRT03_25950</name>
</gene>
<proteinExistence type="predicted"/>
<sequence>MTTDSTTATADARKRQRATLLEVENFLAIAEGLGVGRDVANARALDLCDERPDLDNAEVFILVLREIVDGELA</sequence>
<evidence type="ECO:0000313" key="1">
    <source>
        <dbReference type="EMBL" id="MDL5159437.1"/>
    </source>
</evidence>
<dbReference type="RefSeq" id="WP_286056031.1">
    <property type="nucleotide sequence ID" value="NZ_JASVWF010000007.1"/>
</dbReference>
<organism evidence="1 2">
    <name type="scientific">Actinomycetospora termitidis</name>
    <dbReference type="NCBI Taxonomy" id="3053470"/>
    <lineage>
        <taxon>Bacteria</taxon>
        <taxon>Bacillati</taxon>
        <taxon>Actinomycetota</taxon>
        <taxon>Actinomycetes</taxon>
        <taxon>Pseudonocardiales</taxon>
        <taxon>Pseudonocardiaceae</taxon>
        <taxon>Actinomycetospora</taxon>
    </lineage>
</organism>
<name>A0ABT7MHS5_9PSEU</name>
<keyword evidence="2" id="KW-1185">Reference proteome</keyword>
<comment type="caution">
    <text evidence="1">The sequence shown here is derived from an EMBL/GenBank/DDBJ whole genome shotgun (WGS) entry which is preliminary data.</text>
</comment>
<dbReference type="EMBL" id="JASVWF010000007">
    <property type="protein sequence ID" value="MDL5159437.1"/>
    <property type="molecule type" value="Genomic_DNA"/>
</dbReference>
<reference evidence="1 2" key="1">
    <citation type="submission" date="2023-06" db="EMBL/GenBank/DDBJ databases">
        <title>Actinomycetospora Odt1-22.</title>
        <authorList>
            <person name="Supong K."/>
        </authorList>
    </citation>
    <scope>NUCLEOTIDE SEQUENCE [LARGE SCALE GENOMIC DNA]</scope>
    <source>
        <strain evidence="1 2">Odt1-22</strain>
    </source>
</reference>
<evidence type="ECO:0000313" key="2">
    <source>
        <dbReference type="Proteomes" id="UP001231924"/>
    </source>
</evidence>